<reference evidence="1 2" key="1">
    <citation type="submission" date="2016-11" db="EMBL/GenBank/DDBJ databases">
        <authorList>
            <person name="Varghese N."/>
            <person name="Submissions S."/>
        </authorList>
    </citation>
    <scope>NUCLEOTIDE SEQUENCE [LARGE SCALE GENOMIC DNA]</scope>
    <source>
        <strain evidence="1 2">DSM 19027</strain>
    </source>
</reference>
<proteinExistence type="predicted"/>
<protein>
    <submittedName>
        <fullName evidence="1">Uncharacterized protein</fullName>
    </submittedName>
</protein>
<dbReference type="AlphaFoldDB" id="A0A1M6HZ65"/>
<evidence type="ECO:0000313" key="1">
    <source>
        <dbReference type="EMBL" id="SHJ27433.1"/>
    </source>
</evidence>
<dbReference type="EMBL" id="FQZP01000037">
    <property type="protein sequence ID" value="SHJ27433.1"/>
    <property type="molecule type" value="Genomic_DNA"/>
</dbReference>
<dbReference type="RefSeq" id="WP_149679110.1">
    <property type="nucleotide sequence ID" value="NZ_FQZP01000037.1"/>
</dbReference>
<dbReference type="Proteomes" id="UP000324781">
    <property type="component" value="Unassembled WGS sequence"/>
</dbReference>
<accession>A0A1M6HZ65</accession>
<organism evidence="1 2">
    <name type="scientific">Thermoclostridium caenicola</name>
    <dbReference type="NCBI Taxonomy" id="659425"/>
    <lineage>
        <taxon>Bacteria</taxon>
        <taxon>Bacillati</taxon>
        <taxon>Bacillota</taxon>
        <taxon>Clostridia</taxon>
        <taxon>Eubacteriales</taxon>
        <taxon>Oscillospiraceae</taxon>
        <taxon>Thermoclostridium</taxon>
    </lineage>
</organism>
<sequence>MYTVLFQFFGHIKYAGYKPVLDDYSWWFDLVSKIVRQADRFEIRCWPEEPAAIATGRQSVSKLKIPCPENRFSRGL</sequence>
<dbReference type="OrthoDB" id="2058201at2"/>
<gene>
    <name evidence="1" type="ORF">SAMN05444373_10379</name>
</gene>
<evidence type="ECO:0000313" key="2">
    <source>
        <dbReference type="Proteomes" id="UP000324781"/>
    </source>
</evidence>
<name>A0A1M6HZ65_9FIRM</name>
<keyword evidence="2" id="KW-1185">Reference proteome</keyword>